<dbReference type="GO" id="GO:0045036">
    <property type="term" value="P:protein targeting to chloroplast"/>
    <property type="evidence" value="ECO:0007669"/>
    <property type="project" value="InterPro"/>
</dbReference>
<evidence type="ECO:0000256" key="11">
    <source>
        <dbReference type="ARBA" id="ARBA00022927"/>
    </source>
</evidence>
<keyword evidence="3" id="KW-0150">Chloroplast</keyword>
<comment type="similarity">
    <text evidence="16">Belongs to the TRAFAC class TrmE-Era-EngA-EngB-Septin-like GTPase superfamily. AIG1/Toc34/Toc159-like paraseptin GTPase family. TOC159 subfamily.</text>
</comment>
<protein>
    <submittedName>
        <fullName evidence="21 22">Translocase of chloroplast 120, chloroplastic-like</fullName>
    </submittedName>
</protein>
<dbReference type="GO" id="GO:0009707">
    <property type="term" value="C:chloroplast outer membrane"/>
    <property type="evidence" value="ECO:0007669"/>
    <property type="project" value="UniProtKB-SubCell"/>
</dbReference>
<evidence type="ECO:0000256" key="17">
    <source>
        <dbReference type="ARBA" id="ARBA00045184"/>
    </source>
</evidence>
<keyword evidence="9" id="KW-1002">Plastid outer membrane</keyword>
<feature type="compositionally biased region" description="Basic and acidic residues" evidence="18">
    <location>
        <begin position="250"/>
        <end position="262"/>
    </location>
</feature>
<dbReference type="GO" id="GO:0046872">
    <property type="term" value="F:metal ion binding"/>
    <property type="evidence" value="ECO:0007669"/>
    <property type="project" value="UniProtKB-KW"/>
</dbReference>
<feature type="region of interest" description="Disordered" evidence="18">
    <location>
        <begin position="105"/>
        <end position="137"/>
    </location>
</feature>
<dbReference type="PANTHER" id="PTHR10903:SF135">
    <property type="entry name" value="TRANSLOCASE OF CHLOROPLAST 120, CHLOROPLASTIC-RELATED"/>
    <property type="match status" value="1"/>
</dbReference>
<feature type="compositionally biased region" description="Basic and acidic residues" evidence="18">
    <location>
        <begin position="168"/>
        <end position="186"/>
    </location>
</feature>
<feature type="compositionally biased region" description="Basic and acidic residues" evidence="18">
    <location>
        <begin position="358"/>
        <end position="373"/>
    </location>
</feature>
<evidence type="ECO:0000256" key="14">
    <source>
        <dbReference type="ARBA" id="ARBA00023136"/>
    </source>
</evidence>
<keyword evidence="14" id="KW-0472">Membrane</keyword>
<evidence type="ECO:0000313" key="22">
    <source>
        <dbReference type="RefSeq" id="XP_012573325.1"/>
    </source>
</evidence>
<dbReference type="AlphaFoldDB" id="A0A1S3EBW1"/>
<feature type="compositionally biased region" description="Low complexity" evidence="18">
    <location>
        <begin position="389"/>
        <end position="398"/>
    </location>
</feature>
<dbReference type="Pfam" id="PF04548">
    <property type="entry name" value="AIG1"/>
    <property type="match status" value="1"/>
</dbReference>
<dbReference type="FunFam" id="3.40.50.300:FF:000413">
    <property type="entry name" value="Translocase of chloroplast 120, chloroplastic"/>
    <property type="match status" value="1"/>
</dbReference>
<feature type="region of interest" description="Disordered" evidence="18">
    <location>
        <begin position="233"/>
        <end position="309"/>
    </location>
</feature>
<dbReference type="RefSeq" id="XP_012573327.1">
    <property type="nucleotide sequence ID" value="XM_012717873.2"/>
</dbReference>
<evidence type="ECO:0000313" key="23">
    <source>
        <dbReference type="RefSeq" id="XP_012573327.1"/>
    </source>
</evidence>
<dbReference type="KEGG" id="cam:101488560"/>
<keyword evidence="13" id="KW-0342">GTP-binding</keyword>
<keyword evidence="11" id="KW-0653">Protein transport</keyword>
<evidence type="ECO:0000256" key="8">
    <source>
        <dbReference type="ARBA" id="ARBA00022801"/>
    </source>
</evidence>
<dbReference type="PANTHER" id="PTHR10903">
    <property type="entry name" value="GTPASE, IMAP FAMILY MEMBER-RELATED"/>
    <property type="match status" value="1"/>
</dbReference>
<feature type="compositionally biased region" description="Basic and acidic residues" evidence="18">
    <location>
        <begin position="273"/>
        <end position="295"/>
    </location>
</feature>
<feature type="compositionally biased region" description="Polar residues" evidence="18">
    <location>
        <begin position="375"/>
        <end position="388"/>
    </location>
</feature>
<evidence type="ECO:0000256" key="12">
    <source>
        <dbReference type="ARBA" id="ARBA00022989"/>
    </source>
</evidence>
<keyword evidence="7" id="KW-0547">Nucleotide-binding</keyword>
<dbReference type="RefSeq" id="XP_012573325.1">
    <property type="nucleotide sequence ID" value="XM_012717871.2"/>
</dbReference>
<reference evidence="21 22" key="2">
    <citation type="submission" date="2025-04" db="UniProtKB">
        <authorList>
            <consortium name="RefSeq"/>
        </authorList>
    </citation>
    <scope>IDENTIFICATION</scope>
    <source>
        <tissue evidence="21 22">Etiolated seedlings</tissue>
    </source>
</reference>
<feature type="compositionally biased region" description="Basic and acidic residues" evidence="18">
    <location>
        <begin position="115"/>
        <end position="126"/>
    </location>
</feature>
<name>A0A1S3EBW1_CICAR</name>
<feature type="compositionally biased region" description="Polar residues" evidence="18">
    <location>
        <begin position="413"/>
        <end position="432"/>
    </location>
</feature>
<keyword evidence="6" id="KW-0479">Metal-binding</keyword>
<proteinExistence type="inferred from homology"/>
<dbReference type="PROSITE" id="PS51720">
    <property type="entry name" value="G_AIG1"/>
    <property type="match status" value="1"/>
</dbReference>
<evidence type="ECO:0000256" key="15">
    <source>
        <dbReference type="ARBA" id="ARBA00023766"/>
    </source>
</evidence>
<comment type="function">
    <text evidence="17">GTPase involved in protein precursor import into chloroplasts. Seems to recognize chloroplast-destined precursor proteins and regulate their presentation to the translocation channel through GTP hydrolysis. Probably specialized in the import of nuclear encoded non-photosynthetic preproteins from the cytoplasm to the chloroplast.</text>
</comment>
<feature type="domain" description="AIG1-type G" evidence="19">
    <location>
        <begin position="512"/>
        <end position="741"/>
    </location>
</feature>
<keyword evidence="2" id="KW-0813">Transport</keyword>
<dbReference type="GO" id="GO:0005525">
    <property type="term" value="F:GTP binding"/>
    <property type="evidence" value="ECO:0007669"/>
    <property type="project" value="UniProtKB-KW"/>
</dbReference>
<evidence type="ECO:0000256" key="3">
    <source>
        <dbReference type="ARBA" id="ARBA00022528"/>
    </source>
</evidence>
<evidence type="ECO:0000259" key="19">
    <source>
        <dbReference type="PROSITE" id="PS51720"/>
    </source>
</evidence>
<evidence type="ECO:0000256" key="6">
    <source>
        <dbReference type="ARBA" id="ARBA00022723"/>
    </source>
</evidence>
<reference evidence="20" key="1">
    <citation type="journal article" date="2013" name="Nat. Biotechnol.">
        <title>Draft genome sequence of chickpea (Cicer arietinum) provides a resource for trait improvement.</title>
        <authorList>
            <person name="Varshney R.K."/>
            <person name="Song C."/>
            <person name="Saxena R.K."/>
            <person name="Azam S."/>
            <person name="Yu S."/>
            <person name="Sharpe A.G."/>
            <person name="Cannon S."/>
            <person name="Baek J."/>
            <person name="Rosen B.D."/>
            <person name="Tar'an B."/>
            <person name="Millan T."/>
            <person name="Zhang X."/>
            <person name="Ramsay L.D."/>
            <person name="Iwata A."/>
            <person name="Wang Y."/>
            <person name="Nelson W."/>
            <person name="Farmer A.D."/>
            <person name="Gaur P.M."/>
            <person name="Soderlund C."/>
            <person name="Penmetsa R.V."/>
            <person name="Xu C."/>
            <person name="Bharti A.K."/>
            <person name="He W."/>
            <person name="Winter P."/>
            <person name="Zhao S."/>
            <person name="Hane J.K."/>
            <person name="Carrasquilla-Garcia N."/>
            <person name="Condie J.A."/>
            <person name="Upadhyaya H.D."/>
            <person name="Luo M.C."/>
            <person name="Thudi M."/>
            <person name="Gowda C.L."/>
            <person name="Singh N.P."/>
            <person name="Lichtenzveig J."/>
            <person name="Gali K.K."/>
            <person name="Rubio J."/>
            <person name="Nadarajan N."/>
            <person name="Dolezel J."/>
            <person name="Bansal K.C."/>
            <person name="Xu X."/>
            <person name="Edwards D."/>
            <person name="Zhang G."/>
            <person name="Kahl G."/>
            <person name="Gil J."/>
            <person name="Singh K.B."/>
            <person name="Datta S.K."/>
            <person name="Jackson S.A."/>
            <person name="Wang J."/>
            <person name="Cook D.R."/>
        </authorList>
    </citation>
    <scope>NUCLEOTIDE SEQUENCE [LARGE SCALE GENOMIC DNA]</scope>
    <source>
        <strain evidence="20">cv. CDC Frontier</strain>
    </source>
</reference>
<evidence type="ECO:0000256" key="13">
    <source>
        <dbReference type="ARBA" id="ARBA00023134"/>
    </source>
</evidence>
<dbReference type="InterPro" id="IPR027417">
    <property type="entry name" value="P-loop_NTPase"/>
</dbReference>
<dbReference type="InterPro" id="IPR024283">
    <property type="entry name" value="TOC159_MAD"/>
</dbReference>
<keyword evidence="5" id="KW-0812">Transmembrane</keyword>
<feature type="compositionally biased region" description="Polar residues" evidence="18">
    <location>
        <begin position="297"/>
        <end position="309"/>
    </location>
</feature>
<dbReference type="PaxDb" id="3827-XP_004487770.1"/>
<dbReference type="GO" id="GO:0003924">
    <property type="term" value="F:GTPase activity"/>
    <property type="evidence" value="ECO:0007669"/>
    <property type="project" value="InterPro"/>
</dbReference>
<keyword evidence="20" id="KW-1185">Reference proteome</keyword>
<dbReference type="Proteomes" id="UP000087171">
    <property type="component" value="Chromosome Ca1"/>
</dbReference>
<dbReference type="GO" id="GO:0015031">
    <property type="term" value="P:protein transport"/>
    <property type="evidence" value="ECO:0007669"/>
    <property type="project" value="UniProtKB-KW"/>
</dbReference>
<feature type="compositionally biased region" description="Acidic residues" evidence="18">
    <location>
        <begin position="771"/>
        <end position="796"/>
    </location>
</feature>
<evidence type="ECO:0000256" key="16">
    <source>
        <dbReference type="ARBA" id="ARBA00023775"/>
    </source>
</evidence>
<feature type="region of interest" description="Disordered" evidence="18">
    <location>
        <begin position="358"/>
        <end position="398"/>
    </location>
</feature>
<dbReference type="NCBIfam" id="TIGR00993">
    <property type="entry name" value="3a0901s04IAP86"/>
    <property type="match status" value="1"/>
</dbReference>
<feature type="compositionally biased region" description="Acidic residues" evidence="18">
    <location>
        <begin position="187"/>
        <end position="197"/>
    </location>
</feature>
<feature type="region of interest" description="Disordered" evidence="18">
    <location>
        <begin position="851"/>
        <end position="886"/>
    </location>
</feature>
<comment type="cofactor">
    <cofactor evidence="1">
        <name>Mg(2+)</name>
        <dbReference type="ChEBI" id="CHEBI:18420"/>
    </cofactor>
</comment>
<organism evidence="20 23">
    <name type="scientific">Cicer arietinum</name>
    <name type="common">Chickpea</name>
    <name type="synonym">Garbanzo</name>
    <dbReference type="NCBI Taxonomy" id="3827"/>
    <lineage>
        <taxon>Eukaryota</taxon>
        <taxon>Viridiplantae</taxon>
        <taxon>Streptophyta</taxon>
        <taxon>Embryophyta</taxon>
        <taxon>Tracheophyta</taxon>
        <taxon>Spermatophyta</taxon>
        <taxon>Magnoliopsida</taxon>
        <taxon>eudicotyledons</taxon>
        <taxon>Gunneridae</taxon>
        <taxon>Pentapetalae</taxon>
        <taxon>rosids</taxon>
        <taxon>fabids</taxon>
        <taxon>Fabales</taxon>
        <taxon>Fabaceae</taxon>
        <taxon>Papilionoideae</taxon>
        <taxon>50 kb inversion clade</taxon>
        <taxon>NPAAA clade</taxon>
        <taxon>Hologalegina</taxon>
        <taxon>IRL clade</taxon>
        <taxon>Cicereae</taxon>
        <taxon>Cicer</taxon>
    </lineage>
</organism>
<evidence type="ECO:0000256" key="4">
    <source>
        <dbReference type="ARBA" id="ARBA00022640"/>
    </source>
</evidence>
<evidence type="ECO:0000256" key="9">
    <source>
        <dbReference type="ARBA" id="ARBA00022805"/>
    </source>
</evidence>
<dbReference type="GeneID" id="101488560"/>
<dbReference type="CDD" id="cd01853">
    <property type="entry name" value="Toc34_like"/>
    <property type="match status" value="1"/>
</dbReference>
<accession>A0A1S3EBW1</accession>
<evidence type="ECO:0000313" key="20">
    <source>
        <dbReference type="Proteomes" id="UP000087171"/>
    </source>
</evidence>
<evidence type="ECO:0000256" key="7">
    <source>
        <dbReference type="ARBA" id="ARBA00022741"/>
    </source>
</evidence>
<evidence type="ECO:0000256" key="1">
    <source>
        <dbReference type="ARBA" id="ARBA00001946"/>
    </source>
</evidence>
<dbReference type="OrthoDB" id="8954335at2759"/>
<evidence type="ECO:0000256" key="18">
    <source>
        <dbReference type="SAM" id="MobiDB-lite"/>
    </source>
</evidence>
<dbReference type="eggNOG" id="ENOG502QR60">
    <property type="taxonomic scope" value="Eukaryota"/>
</dbReference>
<feature type="region of interest" description="Disordered" evidence="18">
    <location>
        <begin position="413"/>
        <end position="438"/>
    </location>
</feature>
<dbReference type="Gene3D" id="3.40.50.300">
    <property type="entry name" value="P-loop containing nucleotide triphosphate hydrolases"/>
    <property type="match status" value="1"/>
</dbReference>
<keyword evidence="4" id="KW-0934">Plastid</keyword>
<feature type="region of interest" description="Disordered" evidence="18">
    <location>
        <begin position="167"/>
        <end position="197"/>
    </location>
</feature>
<keyword evidence="8" id="KW-0378">Hydrolase</keyword>
<feature type="region of interest" description="Disordered" evidence="18">
    <location>
        <begin position="768"/>
        <end position="802"/>
    </location>
</feature>
<dbReference type="STRING" id="3827.A0A1S3EBW1"/>
<keyword evidence="10" id="KW-0460">Magnesium</keyword>
<dbReference type="InterPro" id="IPR005690">
    <property type="entry name" value="Toc86_159"/>
</dbReference>
<evidence type="ECO:0000256" key="2">
    <source>
        <dbReference type="ARBA" id="ARBA00022448"/>
    </source>
</evidence>
<dbReference type="Pfam" id="PF11886">
    <property type="entry name" value="TOC159_MAD"/>
    <property type="match status" value="1"/>
</dbReference>
<keyword evidence="12" id="KW-1133">Transmembrane helix</keyword>
<comment type="subcellular location">
    <subcellularLocation>
        <location evidence="15">Plastid</location>
        <location evidence="15">Chloroplast outer membrane</location>
        <topology evidence="15">Single-pass membrane protein</topology>
    </subcellularLocation>
</comment>
<gene>
    <name evidence="21 22 23" type="primary">LOC101488560</name>
</gene>
<evidence type="ECO:0000313" key="21">
    <source>
        <dbReference type="RefSeq" id="XP_012573324.1"/>
    </source>
</evidence>
<sequence length="1146" mass="126344">MMDNGAEREMNNFEGEEAIDPVKHFNDQGDAAVDVVATVTALPSNSVDDTAEELDNFQEAIGIGDDECTKQLKEEEKVLVIATSEVPDDCQRQLESSCVVDGFDTGGTSGGVSSEKAENEDHEYFTPRENGGMILENGSTDKVDCIVGEFHTESRFDEEMRNQSIDAEDLKKVGLDPGLKDDKIEEQYNDSDDPYSEIQDDTCEKAYRHSVHRNFEPHCEILIEMEDETVGADINHEDTNGKGMGISDSQRTECKDYSNDHETENDDAGLNSEHLETIGEKGESSRNVDESKEIETAGSSSLSKNSLATEMPTVQATAVDLEEGSTKVYRSKISNEENLGNYENFSVVGELKKIPEKNAKQKETTQISKKPDTEAVSSSGKSVATTTTLVPPAGLGPAAPLLKPAPRVVQQPRVNNTVSNLQSQKLDESSSGEAEEYDETREKLQMIRVKFLRLANRLGQTPHNVVVAQVLYRLGLAEQLRGRNGSRVGAFSFDRASAMAEQLESVGQEPLDFSCTIMVLGKTGVGKSATINSIFDEVKFKTDAFHMGTKKVQDVVGTVQGIKVRAIDTPGLLPSWTDQQRNEKILLAVKRFIKKTPPDIVLYLDRLDTQSRDFSDMPLLRTITDIFGPSIWFNAIVGLTHAASAPPDGPNGTASNYDMFVTQRSQVVQHAIRQAAGDTRLMNPISLVENHSACRINTSGQRVLPNGQVWKPHLLLLSFASKILAEANALLKLHDSPPEKPYTARTRVLPLPFLLSSLLQSRPQLKLPEEQFNDEDSLDDNLGEPSDSGDETDPDDLPPFKPLTKAQLKNLSRAQKKAYLDEVEYREKLLMKKQLKYEKKQRKMMKEMAESAKDLPNDYGENVEEESGGAASVPVPMPDLALPSSFDSDTPTHRYRYLDSSNQWLVRPVLETHGWDHDVGYEGLNVERLFVVKDKIPLSFSGQVTKDKKDANVQMEIASSVQYGEGKATSLGFDMQTVGRDLAYTLRSETKFCNFRRNKATAGLSFTLLGDALSAGVKVEDKLIANKQFNLVISGGAMAGRDDVAYGGSLEAHLRDKNYPLGRSLSTLGLSIMDWHGDLAVGCNLQSQIPVGRHTNLVARANLNNRGAGQISIRLNSSEQLQIALVGLIPLLKKVVGYSQQLQFEQ</sequence>
<evidence type="ECO:0000256" key="5">
    <source>
        <dbReference type="ARBA" id="ARBA00022692"/>
    </source>
</evidence>
<dbReference type="InterPro" id="IPR045058">
    <property type="entry name" value="GIMA/IAN/Toc"/>
</dbReference>
<dbReference type="SUPFAM" id="SSF52540">
    <property type="entry name" value="P-loop containing nucleoside triphosphate hydrolases"/>
    <property type="match status" value="1"/>
</dbReference>
<dbReference type="RefSeq" id="XP_012573324.1">
    <property type="nucleotide sequence ID" value="XM_012717870.2"/>
</dbReference>
<evidence type="ECO:0000256" key="10">
    <source>
        <dbReference type="ARBA" id="ARBA00022842"/>
    </source>
</evidence>
<dbReference type="InterPro" id="IPR006703">
    <property type="entry name" value="G_AIG1"/>
</dbReference>